<dbReference type="Pfam" id="PF07811">
    <property type="entry name" value="TadE"/>
    <property type="match status" value="1"/>
</dbReference>
<sequence>MMVSQMQKVSLRVRGLLDDRSGLAAIEFAMIFPLMVVMFFGVVEVSSAISVDRKATLVARTLSDLTSQMKSVVDADIISFGEAAKAIMTPYPASPLVSSITEVYVDSATGVARVQWSKGLTIDTGGGVTIASTPPHNEGDVVVLPPALVVAKGTYVIWSEVSYKYTPAIGYVLATTGVTYSDAAFTRPRLELCVKYRASASDPLPPDCPKL</sequence>
<comment type="caution">
    <text evidence="3">The sequence shown here is derived from an EMBL/GenBank/DDBJ whole genome shotgun (WGS) entry which is preliminary data.</text>
</comment>
<keyword evidence="1" id="KW-0472">Membrane</keyword>
<proteinExistence type="predicted"/>
<accession>A0A0R3NIT7</accession>
<dbReference type="OrthoDB" id="7189296at2"/>
<keyword evidence="1" id="KW-0812">Transmembrane</keyword>
<organism evidence="3 4">
    <name type="scientific">Bradyrhizobium retamae</name>
    <dbReference type="NCBI Taxonomy" id="1300035"/>
    <lineage>
        <taxon>Bacteria</taxon>
        <taxon>Pseudomonadati</taxon>
        <taxon>Pseudomonadota</taxon>
        <taxon>Alphaproteobacteria</taxon>
        <taxon>Hyphomicrobiales</taxon>
        <taxon>Nitrobacteraceae</taxon>
        <taxon>Bradyrhizobium</taxon>
    </lineage>
</organism>
<dbReference type="EMBL" id="LLYA01000001">
    <property type="protein sequence ID" value="KRR30173.1"/>
    <property type="molecule type" value="Genomic_DNA"/>
</dbReference>
<name>A0A0R3NIT7_9BRAD</name>
<evidence type="ECO:0000259" key="2">
    <source>
        <dbReference type="Pfam" id="PF07811"/>
    </source>
</evidence>
<dbReference type="AlphaFoldDB" id="A0A0R3NIT7"/>
<reference evidence="3 4" key="1">
    <citation type="submission" date="2014-03" db="EMBL/GenBank/DDBJ databases">
        <title>Bradyrhizobium valentinum sp. nov., isolated from effective nodules of Lupinus mariae-josephae, a lupine endemic of basic-lime soils in Eastern Spain.</title>
        <authorList>
            <person name="Duran D."/>
            <person name="Rey L."/>
            <person name="Navarro A."/>
            <person name="Busquets A."/>
            <person name="Imperial J."/>
            <person name="Ruiz-Argueso T."/>
        </authorList>
    </citation>
    <scope>NUCLEOTIDE SEQUENCE [LARGE SCALE GENOMIC DNA]</scope>
    <source>
        <strain evidence="3 4">Ro19</strain>
    </source>
</reference>
<dbReference type="Proteomes" id="UP000052023">
    <property type="component" value="Unassembled WGS sequence"/>
</dbReference>
<feature type="transmembrane region" description="Helical" evidence="1">
    <location>
        <begin position="21"/>
        <end position="43"/>
    </location>
</feature>
<evidence type="ECO:0000256" key="1">
    <source>
        <dbReference type="SAM" id="Phobius"/>
    </source>
</evidence>
<feature type="domain" description="TadE-like" evidence="2">
    <location>
        <begin position="22"/>
        <end position="60"/>
    </location>
</feature>
<evidence type="ECO:0000313" key="3">
    <source>
        <dbReference type="EMBL" id="KRR30173.1"/>
    </source>
</evidence>
<gene>
    <name evidence="3" type="ORF">CQ13_00445</name>
</gene>
<protein>
    <recommendedName>
        <fullName evidence="2">TadE-like domain-containing protein</fullName>
    </recommendedName>
</protein>
<keyword evidence="4" id="KW-1185">Reference proteome</keyword>
<keyword evidence="1" id="KW-1133">Transmembrane helix</keyword>
<evidence type="ECO:0000313" key="4">
    <source>
        <dbReference type="Proteomes" id="UP000052023"/>
    </source>
</evidence>
<dbReference type="InterPro" id="IPR012495">
    <property type="entry name" value="TadE-like_dom"/>
</dbReference>